<dbReference type="Pfam" id="PF23469">
    <property type="entry name" value="KH_12"/>
    <property type="match status" value="1"/>
</dbReference>
<dbReference type="FunFam" id="3.40.50.300:FF:000584">
    <property type="entry name" value="probable ATP-dependent RNA helicase DDX46"/>
    <property type="match status" value="1"/>
</dbReference>
<evidence type="ECO:0000256" key="9">
    <source>
        <dbReference type="ARBA" id="ARBA00022840"/>
    </source>
</evidence>
<accession>A0A3P8WIX9</accession>
<dbReference type="Pfam" id="PF00271">
    <property type="entry name" value="Helicase_C"/>
    <property type="match status" value="1"/>
</dbReference>
<name>A0A3P8WIX9_CYNSE</name>
<comment type="similarity">
    <text evidence="14">Belongs to the DEAD box helicase family. DDX46/PRP5 subfamily.</text>
</comment>
<dbReference type="GO" id="GO:0005681">
    <property type="term" value="C:spliceosomal complex"/>
    <property type="evidence" value="ECO:0007669"/>
    <property type="project" value="UniProtKB-KW"/>
</dbReference>
<proteinExistence type="inferred from homology"/>
<evidence type="ECO:0000313" key="24">
    <source>
        <dbReference type="Ensembl" id="ENSCSEP00000026437.1"/>
    </source>
</evidence>
<feature type="region of interest" description="Disordered" evidence="20">
    <location>
        <begin position="1"/>
        <end position="241"/>
    </location>
</feature>
<comment type="function">
    <text evidence="16">Component of the 17S U2 SnRNP complex of the spliceosome, a large ribonucleoprotein complex that removes introns from transcribed pre-mRNAs. The 17S U2 SnRNP complex (1) directly participates in early spliceosome assembly and (2) mediates recognition of the intron branch site during pre-mRNA splicing by promoting the selection of the pre-mRNA branch-site adenosine, the nucleophile for the first step of splicing. Within the 17S U2 SnRNP complex, DDX46 plays essential roles during assembly of pre-spliceosome and proofreading of the branch site.</text>
</comment>
<keyword evidence="5" id="KW-0747">Spliceosome</keyword>
<dbReference type="GO" id="GO:0016607">
    <property type="term" value="C:nuclear speck"/>
    <property type="evidence" value="ECO:0007669"/>
    <property type="project" value="UniProtKB-SubCell"/>
</dbReference>
<dbReference type="RefSeq" id="XP_008330665.1">
    <property type="nucleotide sequence ID" value="XM_008332443.3"/>
</dbReference>
<dbReference type="GeneID" id="103394945"/>
<dbReference type="Pfam" id="PF00270">
    <property type="entry name" value="DEAD"/>
    <property type="match status" value="1"/>
</dbReference>
<dbReference type="GO" id="GO:0015030">
    <property type="term" value="C:Cajal body"/>
    <property type="evidence" value="ECO:0007669"/>
    <property type="project" value="UniProtKB-SubCell"/>
</dbReference>
<dbReference type="InParanoid" id="A0A3P8WIX9"/>
<dbReference type="InterPro" id="IPR014014">
    <property type="entry name" value="RNA_helicase_DEAD_Q_motif"/>
</dbReference>
<feature type="compositionally biased region" description="Basic and acidic residues" evidence="20">
    <location>
        <begin position="25"/>
        <end position="40"/>
    </location>
</feature>
<evidence type="ECO:0000256" key="15">
    <source>
        <dbReference type="ARBA" id="ARBA00047984"/>
    </source>
</evidence>
<dbReference type="GO" id="GO:0003723">
    <property type="term" value="F:RNA binding"/>
    <property type="evidence" value="ECO:0007669"/>
    <property type="project" value="UniProtKB-KW"/>
</dbReference>
<sequence>MGRESRHYRKRSASRGRSGSRSKSRSPEKRSKKDDRDRSRRERSRSRDRRRSRSRDRKRARRSRSRDRRWSRSRERRRSRSRDRRRSRSSSPSKSRKTDEKPRSKEKDNVEPVSEKKKLKEEKEDEKVEDQDFDQNKLEEEMRKRKERVEKWREEQRKKAIENIGEIKKELEEMKQGKKWSLEDDEDDDDEGSAPMEEDEDEDGEGKPEGKDNEIKENKKEEGEKTETPVEQEAEEDDIDPLDAYMEEVKQEVKKFNMGGVKGNDKKGAMMVTKVVTVVKTKKGPHTHKKGELMENDQDAMEYSSEEEEVDLQTALTGFQTKQRKVLEPVDHDKIQYESYRKNFYVEVPELAKMTPEEVNVYRLELEGISVKGKGCPKPIKTWVQCGVSMKILNALKKHGYEKPTPIQTQAIPAIMSGRDLIGIAKTGSGKTIAFLLPMFRHIMDQRPLEESEGPISVIMTPTRELALQITKECKKFSKPLGLRVVCVYGGTGISEQIAELKRGAEIIVCTPGRMIDMLGANSGRVTNLRRVTYVVLDEADRMFDMGFEPQVMRIVDNVRPDRQTVMFSATFPRAMEALARRILAKPIEVQVGGRSVVCSDVEQHVLVIEEEKKFLKLLEILGHYQEKGSVIIFVDKQEHADKLLKDLMKASYPCMSLHGGIDQYDRDSIINDFKSGACRLMVATSVAARGLDVKQLILVVNYNCPNHYEDYVHRAGRTGRAGNKGYAYTFITDDQVRYAGDIIKALELSGSPVPQELEQLWASFKDQQKAEGKTIKSSSGFSGKGFKFDETEHALANERKKLQKAALGLQDSDDEDGALDIEEQIESMFNSKKRVKDLSAAGAAAGAAGAVSSTAAVSAGGLPGLGPTSAGNIQKLEMAKRLALKINAQKNLGAEAQDVMQQATNAILRGGTIMTPSVSAKTIAEQLAEKINAKLNYTPVEKLEEERQAAEQSETVRRYEEELEINDFPQTARWKVTSKEALQRIGEYSEAAITIRGTYFPPGKEPKEGERKIYLAIESANELAVQKAKTEITRLIKEELIRLQNSYQPTSKGRYKVL</sequence>
<dbReference type="KEGG" id="csem:103394945"/>
<evidence type="ECO:0000256" key="14">
    <source>
        <dbReference type="ARBA" id="ARBA00038511"/>
    </source>
</evidence>
<dbReference type="Ensembl" id="ENSCSET00000026790.1">
    <property type="protein sequence ID" value="ENSCSEP00000026437.1"/>
    <property type="gene ID" value="ENSCSEG00000016886.1"/>
</dbReference>
<dbReference type="FunCoup" id="A0A3P8WIX9">
    <property type="interactions" value="2084"/>
</dbReference>
<comment type="catalytic activity">
    <reaction evidence="15">
        <text>ATP + H2O = ADP + phosphate + H(+)</text>
        <dbReference type="Rhea" id="RHEA:13065"/>
        <dbReference type="ChEBI" id="CHEBI:15377"/>
        <dbReference type="ChEBI" id="CHEBI:15378"/>
        <dbReference type="ChEBI" id="CHEBI:30616"/>
        <dbReference type="ChEBI" id="CHEBI:43474"/>
        <dbReference type="ChEBI" id="CHEBI:456216"/>
        <dbReference type="EC" id="3.6.4.13"/>
    </reaction>
</comment>
<evidence type="ECO:0000256" key="4">
    <source>
        <dbReference type="ARBA" id="ARBA00022664"/>
    </source>
</evidence>
<feature type="compositionally biased region" description="Acidic residues" evidence="20">
    <location>
        <begin position="230"/>
        <end position="241"/>
    </location>
</feature>
<dbReference type="Gene3D" id="3.40.50.300">
    <property type="entry name" value="P-loop containing nucleotide triphosphate hydrolases"/>
    <property type="match status" value="2"/>
</dbReference>
<evidence type="ECO:0000256" key="19">
    <source>
        <dbReference type="PROSITE-ProRule" id="PRU00552"/>
    </source>
</evidence>
<keyword evidence="8" id="KW-0347">Helicase</keyword>
<evidence type="ECO:0000256" key="18">
    <source>
        <dbReference type="ARBA" id="ARBA00050042"/>
    </source>
</evidence>
<reference evidence="24" key="3">
    <citation type="submission" date="2025-09" db="UniProtKB">
        <authorList>
            <consortium name="Ensembl"/>
        </authorList>
    </citation>
    <scope>IDENTIFICATION</scope>
</reference>
<dbReference type="CDD" id="cd17953">
    <property type="entry name" value="DEADc_DDX46"/>
    <property type="match status" value="1"/>
</dbReference>
<dbReference type="GO" id="GO:0016787">
    <property type="term" value="F:hydrolase activity"/>
    <property type="evidence" value="ECO:0007669"/>
    <property type="project" value="UniProtKB-KW"/>
</dbReference>
<evidence type="ECO:0000256" key="17">
    <source>
        <dbReference type="ARBA" id="ARBA00050029"/>
    </source>
</evidence>
<keyword evidence="6" id="KW-0547">Nucleotide-binding</keyword>
<dbReference type="FunFam" id="3.40.50.300:FF:000079">
    <property type="entry name" value="probable ATP-dependent RNA helicase DDX17"/>
    <property type="match status" value="1"/>
</dbReference>
<dbReference type="PANTHER" id="PTHR47958">
    <property type="entry name" value="ATP-DEPENDENT RNA HELICASE DBP3"/>
    <property type="match status" value="1"/>
</dbReference>
<feature type="compositionally biased region" description="Basic residues" evidence="20">
    <location>
        <begin position="41"/>
        <end position="67"/>
    </location>
</feature>
<dbReference type="GeneTree" id="ENSGT00940000157753"/>
<dbReference type="PROSITE" id="PS00039">
    <property type="entry name" value="DEAD_ATP_HELICASE"/>
    <property type="match status" value="1"/>
</dbReference>
<dbReference type="SMART" id="SM00490">
    <property type="entry name" value="HELICc"/>
    <property type="match status" value="1"/>
</dbReference>
<evidence type="ECO:0000256" key="6">
    <source>
        <dbReference type="ARBA" id="ARBA00022741"/>
    </source>
</evidence>
<comment type="subcellular location">
    <subcellularLocation>
        <location evidence="1">Nucleus speckle</location>
    </subcellularLocation>
    <subcellularLocation>
        <location evidence="2">Nucleus</location>
        <location evidence="2">Cajal body</location>
    </subcellularLocation>
</comment>
<evidence type="ECO:0000256" key="2">
    <source>
        <dbReference type="ARBA" id="ARBA00004408"/>
    </source>
</evidence>
<dbReference type="AlphaFoldDB" id="A0A3P8WIX9"/>
<keyword evidence="13" id="KW-0539">Nucleus</keyword>
<evidence type="ECO:0000313" key="25">
    <source>
        <dbReference type="Proteomes" id="UP000265120"/>
    </source>
</evidence>
<dbReference type="GO" id="GO:0003724">
    <property type="term" value="F:RNA helicase activity"/>
    <property type="evidence" value="ECO:0007669"/>
    <property type="project" value="UniProtKB-EC"/>
</dbReference>
<dbReference type="PROSITE" id="PS51192">
    <property type="entry name" value="HELICASE_ATP_BIND_1"/>
    <property type="match status" value="1"/>
</dbReference>
<keyword evidence="9" id="KW-0067">ATP-binding</keyword>
<keyword evidence="25" id="KW-1185">Reference proteome</keyword>
<evidence type="ECO:0000256" key="12">
    <source>
        <dbReference type="ARBA" id="ARBA00023187"/>
    </source>
</evidence>
<feature type="compositionally biased region" description="Basic and acidic residues" evidence="20">
    <location>
        <begin position="134"/>
        <end position="182"/>
    </location>
</feature>
<evidence type="ECO:0000256" key="10">
    <source>
        <dbReference type="ARBA" id="ARBA00022884"/>
    </source>
</evidence>
<dbReference type="PROSITE" id="PS51195">
    <property type="entry name" value="Q_MOTIF"/>
    <property type="match status" value="1"/>
</dbReference>
<feature type="domain" description="Helicase ATP-binding" evidence="21">
    <location>
        <begin position="412"/>
        <end position="590"/>
    </location>
</feature>
<dbReference type="InterPro" id="IPR056149">
    <property type="entry name" value="PRP5/DDX46/KHDC4_KH"/>
</dbReference>
<keyword evidence="10" id="KW-0694">RNA-binding</keyword>
<evidence type="ECO:0000256" key="13">
    <source>
        <dbReference type="ARBA" id="ARBA00023242"/>
    </source>
</evidence>
<keyword evidence="4" id="KW-0507">mRNA processing</keyword>
<feature type="compositionally biased region" description="Basic and acidic residues" evidence="20">
    <location>
        <begin position="205"/>
        <end position="228"/>
    </location>
</feature>
<evidence type="ECO:0000256" key="11">
    <source>
        <dbReference type="ARBA" id="ARBA00023054"/>
    </source>
</evidence>
<keyword evidence="7" id="KW-0378">Hydrolase</keyword>
<feature type="short sequence motif" description="Q motif" evidence="19">
    <location>
        <begin position="381"/>
        <end position="409"/>
    </location>
</feature>
<evidence type="ECO:0000259" key="22">
    <source>
        <dbReference type="PROSITE" id="PS51194"/>
    </source>
</evidence>
<dbReference type="CDD" id="cd18787">
    <property type="entry name" value="SF2_C_DEAD"/>
    <property type="match status" value="1"/>
</dbReference>
<evidence type="ECO:0000256" key="1">
    <source>
        <dbReference type="ARBA" id="ARBA00004324"/>
    </source>
</evidence>
<dbReference type="Proteomes" id="UP000265120">
    <property type="component" value="Chromosome 19"/>
</dbReference>
<dbReference type="STRING" id="244447.ENSCSEP00000026437"/>
<dbReference type="GO" id="GO:0005524">
    <property type="term" value="F:ATP binding"/>
    <property type="evidence" value="ECO:0007669"/>
    <property type="project" value="UniProtKB-KW"/>
</dbReference>
<feature type="compositionally biased region" description="Basic residues" evidence="20">
    <location>
        <begin position="74"/>
        <end position="88"/>
    </location>
</feature>
<dbReference type="SMART" id="SM00487">
    <property type="entry name" value="DEXDc"/>
    <property type="match status" value="1"/>
</dbReference>
<dbReference type="CTD" id="9879"/>
<feature type="domain" description="DEAD-box RNA helicase Q" evidence="23">
    <location>
        <begin position="381"/>
        <end position="409"/>
    </location>
</feature>
<dbReference type="CDD" id="cd22473">
    <property type="entry name" value="KH-I_DDX46"/>
    <property type="match status" value="1"/>
</dbReference>
<evidence type="ECO:0000256" key="3">
    <source>
        <dbReference type="ARBA" id="ARBA00012552"/>
    </source>
</evidence>
<dbReference type="PROSITE" id="PS51194">
    <property type="entry name" value="HELICASE_CTER"/>
    <property type="match status" value="1"/>
</dbReference>
<dbReference type="InterPro" id="IPR000629">
    <property type="entry name" value="RNA-helicase_DEAD-box_CS"/>
</dbReference>
<evidence type="ECO:0000256" key="16">
    <source>
        <dbReference type="ARBA" id="ARBA00049949"/>
    </source>
</evidence>
<reference evidence="24 25" key="1">
    <citation type="journal article" date="2014" name="Nat. Genet.">
        <title>Whole-genome sequence of a flatfish provides insights into ZW sex chromosome evolution and adaptation to a benthic lifestyle.</title>
        <authorList>
            <person name="Chen S."/>
            <person name="Zhang G."/>
            <person name="Shao C."/>
            <person name="Huang Q."/>
            <person name="Liu G."/>
            <person name="Zhang P."/>
            <person name="Song W."/>
            <person name="An N."/>
            <person name="Chalopin D."/>
            <person name="Volff J.N."/>
            <person name="Hong Y."/>
            <person name="Li Q."/>
            <person name="Sha Z."/>
            <person name="Zhou H."/>
            <person name="Xie M."/>
            <person name="Yu Q."/>
            <person name="Liu Y."/>
            <person name="Xiang H."/>
            <person name="Wang N."/>
            <person name="Wu K."/>
            <person name="Yang C."/>
            <person name="Zhou Q."/>
            <person name="Liao X."/>
            <person name="Yang L."/>
            <person name="Hu Q."/>
            <person name="Zhang J."/>
            <person name="Meng L."/>
            <person name="Jin L."/>
            <person name="Tian Y."/>
            <person name="Lian J."/>
            <person name="Yang J."/>
            <person name="Miao G."/>
            <person name="Liu S."/>
            <person name="Liang Z."/>
            <person name="Yan F."/>
            <person name="Li Y."/>
            <person name="Sun B."/>
            <person name="Zhang H."/>
            <person name="Zhang J."/>
            <person name="Zhu Y."/>
            <person name="Du M."/>
            <person name="Zhao Y."/>
            <person name="Schartl M."/>
            <person name="Tang Q."/>
            <person name="Wang J."/>
        </authorList>
    </citation>
    <scope>NUCLEOTIDE SEQUENCE</scope>
</reference>
<dbReference type="GO" id="GO:0000398">
    <property type="term" value="P:mRNA splicing, via spliceosome"/>
    <property type="evidence" value="ECO:0007669"/>
    <property type="project" value="UniProtKB-ARBA"/>
</dbReference>
<keyword evidence="11" id="KW-0175">Coiled coil</keyword>
<dbReference type="EC" id="3.6.4.13" evidence="3"/>
<feature type="compositionally biased region" description="Basic residues" evidence="20">
    <location>
        <begin position="1"/>
        <end position="24"/>
    </location>
</feature>
<feature type="compositionally biased region" description="Acidic residues" evidence="20">
    <location>
        <begin position="183"/>
        <end position="204"/>
    </location>
</feature>
<dbReference type="SUPFAM" id="SSF52540">
    <property type="entry name" value="P-loop containing nucleoside triphosphate hydrolases"/>
    <property type="match status" value="2"/>
</dbReference>
<keyword evidence="12" id="KW-0508">mRNA splicing</keyword>
<reference evidence="24" key="2">
    <citation type="submission" date="2025-08" db="UniProtKB">
        <authorList>
            <consortium name="Ensembl"/>
        </authorList>
    </citation>
    <scope>IDENTIFICATION</scope>
</reference>
<dbReference type="InterPro" id="IPR011545">
    <property type="entry name" value="DEAD/DEAH_box_helicase_dom"/>
</dbReference>
<evidence type="ECO:0000256" key="7">
    <source>
        <dbReference type="ARBA" id="ARBA00022801"/>
    </source>
</evidence>
<feature type="domain" description="Helicase C-terminal" evidence="22">
    <location>
        <begin position="601"/>
        <end position="762"/>
    </location>
</feature>
<dbReference type="InterPro" id="IPR014001">
    <property type="entry name" value="Helicase_ATP-bd"/>
</dbReference>
<feature type="compositionally biased region" description="Basic and acidic residues" evidence="20">
    <location>
        <begin position="96"/>
        <end position="126"/>
    </location>
</feature>
<evidence type="ECO:0000259" key="21">
    <source>
        <dbReference type="PROSITE" id="PS51192"/>
    </source>
</evidence>
<dbReference type="InterPro" id="IPR027417">
    <property type="entry name" value="P-loop_NTPase"/>
</dbReference>
<dbReference type="InterPro" id="IPR001650">
    <property type="entry name" value="Helicase_C-like"/>
</dbReference>
<evidence type="ECO:0000256" key="8">
    <source>
        <dbReference type="ARBA" id="ARBA00022806"/>
    </source>
</evidence>
<dbReference type="OrthoDB" id="196131at2759"/>
<evidence type="ECO:0000259" key="23">
    <source>
        <dbReference type="PROSITE" id="PS51195"/>
    </source>
</evidence>
<dbReference type="OMA" id="QLPMKKW"/>
<organism evidence="24 25">
    <name type="scientific">Cynoglossus semilaevis</name>
    <name type="common">Tongue sole</name>
    <dbReference type="NCBI Taxonomy" id="244447"/>
    <lineage>
        <taxon>Eukaryota</taxon>
        <taxon>Metazoa</taxon>
        <taxon>Chordata</taxon>
        <taxon>Craniata</taxon>
        <taxon>Vertebrata</taxon>
        <taxon>Euteleostomi</taxon>
        <taxon>Actinopterygii</taxon>
        <taxon>Neopterygii</taxon>
        <taxon>Teleostei</taxon>
        <taxon>Neoteleostei</taxon>
        <taxon>Acanthomorphata</taxon>
        <taxon>Carangaria</taxon>
        <taxon>Pleuronectiformes</taxon>
        <taxon>Pleuronectoidei</taxon>
        <taxon>Cynoglossidae</taxon>
        <taxon>Cynoglossinae</taxon>
        <taxon>Cynoglossus</taxon>
    </lineage>
</organism>
<evidence type="ECO:0000256" key="20">
    <source>
        <dbReference type="SAM" id="MobiDB-lite"/>
    </source>
</evidence>
<protein>
    <recommendedName>
        <fullName evidence="17">Probable ATP-dependent RNA helicase DDX46</fullName>
        <ecNumber evidence="3">3.6.4.13</ecNumber>
    </recommendedName>
    <alternativeName>
        <fullName evidence="18">DEAD box protein 46</fullName>
    </alternativeName>
</protein>
<evidence type="ECO:0000256" key="5">
    <source>
        <dbReference type="ARBA" id="ARBA00022728"/>
    </source>
</evidence>